<dbReference type="Pfam" id="PF00239">
    <property type="entry name" value="Resolvase"/>
    <property type="match status" value="1"/>
</dbReference>
<evidence type="ECO:0000256" key="2">
    <source>
        <dbReference type="ARBA" id="ARBA00022908"/>
    </source>
</evidence>
<sequence>MSSTCGTSEPMSSSHPSSRSLGYGRVSTVGQNLERQLDSLKQAGCSRIFSDTGSGAKADRPGITALRDHVRPGDTVMVTSLDRLGRSMSGILGLIHEFAEEDVSVETLDGLSTDPRKPGGKILLAVTAAMAEVERDLIIERTNAGLKSARARGRIGGRKPRLTPSQEQAVLSLVDGGQQSLTAIADDFNISRSTLYRILTRHRDKSDPGPAQRGTGV</sequence>
<dbReference type="PROSITE" id="PS00398">
    <property type="entry name" value="RECOMBINASES_2"/>
    <property type="match status" value="1"/>
</dbReference>
<keyword evidence="9" id="KW-1185">Reference proteome</keyword>
<dbReference type="InterPro" id="IPR006118">
    <property type="entry name" value="Recombinase_CS"/>
</dbReference>
<dbReference type="GO" id="GO:0015074">
    <property type="term" value="P:DNA integration"/>
    <property type="evidence" value="ECO:0007669"/>
    <property type="project" value="UniProtKB-KW"/>
</dbReference>
<dbReference type="InterPro" id="IPR009057">
    <property type="entry name" value="Homeodomain-like_sf"/>
</dbReference>
<evidence type="ECO:0000313" key="9">
    <source>
        <dbReference type="Proteomes" id="UP000234342"/>
    </source>
</evidence>
<dbReference type="Gene3D" id="1.10.10.60">
    <property type="entry name" value="Homeodomain-like"/>
    <property type="match status" value="1"/>
</dbReference>
<protein>
    <submittedName>
        <fullName evidence="8">Site-specific DNA recombinase</fullName>
    </submittedName>
</protein>
<evidence type="ECO:0000256" key="3">
    <source>
        <dbReference type="ARBA" id="ARBA00023125"/>
    </source>
</evidence>
<feature type="active site" description="O-(5'-phospho-DNA)-serine intermediate" evidence="5">
    <location>
        <position position="27"/>
    </location>
</feature>
<dbReference type="PANTHER" id="PTHR30461">
    <property type="entry name" value="DNA-INVERTASE FROM LAMBDOID PROPHAGE"/>
    <property type="match status" value="1"/>
</dbReference>
<organism evidence="8 9">
    <name type="scientific">Brevibacterium antiquum</name>
    <dbReference type="NCBI Taxonomy" id="234835"/>
    <lineage>
        <taxon>Bacteria</taxon>
        <taxon>Bacillati</taxon>
        <taxon>Actinomycetota</taxon>
        <taxon>Actinomycetes</taxon>
        <taxon>Micrococcales</taxon>
        <taxon>Brevibacteriaceae</taxon>
        <taxon>Brevibacterium</taxon>
    </lineage>
</organism>
<accession>A0A2H1KQR8</accession>
<feature type="domain" description="Resolvase/invertase-type recombinase catalytic" evidence="7">
    <location>
        <begin position="19"/>
        <end position="153"/>
    </location>
</feature>
<proteinExistence type="inferred from homology"/>
<dbReference type="SUPFAM" id="SSF46689">
    <property type="entry name" value="Homeodomain-like"/>
    <property type="match status" value="1"/>
</dbReference>
<dbReference type="InterPro" id="IPR036162">
    <property type="entry name" value="Resolvase-like_N_sf"/>
</dbReference>
<dbReference type="Gene3D" id="3.40.50.1390">
    <property type="entry name" value="Resolvase, N-terminal catalytic domain"/>
    <property type="match status" value="1"/>
</dbReference>
<reference evidence="9" key="1">
    <citation type="submission" date="2017-03" db="EMBL/GenBank/DDBJ databases">
        <authorList>
            <person name="Monnet C."/>
        </authorList>
    </citation>
    <scope>NUCLEOTIDE SEQUENCE [LARGE SCALE GENOMIC DNA]</scope>
    <source>
        <strain evidence="9">P10</strain>
    </source>
</reference>
<keyword evidence="2" id="KW-0229">DNA integration</keyword>
<dbReference type="InterPro" id="IPR050639">
    <property type="entry name" value="SSR_resolvase"/>
</dbReference>
<evidence type="ECO:0000256" key="5">
    <source>
        <dbReference type="PIRSR" id="PIRSR606118-50"/>
    </source>
</evidence>
<evidence type="ECO:0000256" key="1">
    <source>
        <dbReference type="ARBA" id="ARBA00009913"/>
    </source>
</evidence>
<dbReference type="EMBL" id="FXZE01000025">
    <property type="protein sequence ID" value="SMY01874.1"/>
    <property type="molecule type" value="Genomic_DNA"/>
</dbReference>
<evidence type="ECO:0000313" key="8">
    <source>
        <dbReference type="EMBL" id="SMY01874.1"/>
    </source>
</evidence>
<dbReference type="SUPFAM" id="SSF53041">
    <property type="entry name" value="Resolvase-like"/>
    <property type="match status" value="1"/>
</dbReference>
<feature type="region of interest" description="Disordered" evidence="6">
    <location>
        <begin position="1"/>
        <end position="24"/>
    </location>
</feature>
<dbReference type="PANTHER" id="PTHR30461:SF2">
    <property type="entry name" value="SERINE RECOMBINASE PINE-RELATED"/>
    <property type="match status" value="1"/>
</dbReference>
<feature type="compositionally biased region" description="Low complexity" evidence="6">
    <location>
        <begin position="8"/>
        <end position="20"/>
    </location>
</feature>
<dbReference type="GO" id="GO:0000150">
    <property type="term" value="F:DNA strand exchange activity"/>
    <property type="evidence" value="ECO:0007669"/>
    <property type="project" value="InterPro"/>
</dbReference>
<keyword evidence="4" id="KW-0233">DNA recombination</keyword>
<dbReference type="CDD" id="cd03768">
    <property type="entry name" value="SR_ResInv"/>
    <property type="match status" value="1"/>
</dbReference>
<name>A0A2H1KQR8_9MICO</name>
<dbReference type="Pfam" id="PF02796">
    <property type="entry name" value="HTH_7"/>
    <property type="match status" value="1"/>
</dbReference>
<keyword evidence="3" id="KW-0238">DNA-binding</keyword>
<dbReference type="Proteomes" id="UP000234342">
    <property type="component" value="Unassembled WGS sequence"/>
</dbReference>
<evidence type="ECO:0000256" key="6">
    <source>
        <dbReference type="SAM" id="MobiDB-lite"/>
    </source>
</evidence>
<dbReference type="SMART" id="SM00857">
    <property type="entry name" value="Resolvase"/>
    <property type="match status" value="1"/>
</dbReference>
<evidence type="ECO:0000259" key="7">
    <source>
        <dbReference type="PROSITE" id="PS51736"/>
    </source>
</evidence>
<comment type="similarity">
    <text evidence="1">Belongs to the site-specific recombinase resolvase family.</text>
</comment>
<evidence type="ECO:0000256" key="4">
    <source>
        <dbReference type="ARBA" id="ARBA00023172"/>
    </source>
</evidence>
<dbReference type="AlphaFoldDB" id="A0A2H1KQR8"/>
<gene>
    <name evidence="8" type="ORF">BANT10_03324</name>
</gene>
<dbReference type="CDD" id="cd00569">
    <property type="entry name" value="HTH_Hin_like"/>
    <property type="match status" value="1"/>
</dbReference>
<dbReference type="InterPro" id="IPR006120">
    <property type="entry name" value="Resolvase_HTH_dom"/>
</dbReference>
<dbReference type="GO" id="GO:0003677">
    <property type="term" value="F:DNA binding"/>
    <property type="evidence" value="ECO:0007669"/>
    <property type="project" value="UniProtKB-KW"/>
</dbReference>
<dbReference type="PROSITE" id="PS51736">
    <property type="entry name" value="RECOMBINASES_3"/>
    <property type="match status" value="1"/>
</dbReference>
<dbReference type="InterPro" id="IPR006119">
    <property type="entry name" value="Resolv_N"/>
</dbReference>